<dbReference type="Pfam" id="PF13174">
    <property type="entry name" value="TPR_6"/>
    <property type="match status" value="1"/>
</dbReference>
<keyword evidence="7" id="KW-1185">Reference proteome</keyword>
<evidence type="ECO:0000256" key="1">
    <source>
        <dbReference type="ARBA" id="ARBA00022737"/>
    </source>
</evidence>
<dbReference type="PANTHER" id="PTHR45586:SF1">
    <property type="entry name" value="LIPOPOLYSACCHARIDE ASSEMBLY PROTEIN B"/>
    <property type="match status" value="1"/>
</dbReference>
<keyword evidence="5" id="KW-0472">Membrane</keyword>
<dbReference type="RefSeq" id="WP_103896459.1">
    <property type="nucleotide sequence ID" value="NZ_FNUK01000021.1"/>
</dbReference>
<proteinExistence type="predicted"/>
<keyword evidence="4" id="KW-0175">Coiled coil</keyword>
<protein>
    <submittedName>
        <fullName evidence="6">Pentatricopeptide repeat domain-containing protein (PPR motif)</fullName>
    </submittedName>
</protein>
<keyword evidence="5" id="KW-0812">Transmembrane</keyword>
<gene>
    <name evidence="6" type="ORF">SAMN05660865_01523</name>
</gene>
<reference evidence="7" key="1">
    <citation type="submission" date="2016-10" db="EMBL/GenBank/DDBJ databases">
        <authorList>
            <person name="Varghese N."/>
            <person name="Submissions S."/>
        </authorList>
    </citation>
    <scope>NUCLEOTIDE SEQUENCE [LARGE SCALE GENOMIC DNA]</scope>
    <source>
        <strain evidence="7">DSM 5463</strain>
    </source>
</reference>
<evidence type="ECO:0000313" key="7">
    <source>
        <dbReference type="Proteomes" id="UP000242850"/>
    </source>
</evidence>
<keyword evidence="2 3" id="KW-0802">TPR repeat</keyword>
<dbReference type="Proteomes" id="UP000242850">
    <property type="component" value="Unassembled WGS sequence"/>
</dbReference>
<dbReference type="PROSITE" id="PS50005">
    <property type="entry name" value="TPR"/>
    <property type="match status" value="1"/>
</dbReference>
<accession>A0A1H5WNL6</accession>
<feature type="repeat" description="TPR" evidence="3">
    <location>
        <begin position="282"/>
        <end position="315"/>
    </location>
</feature>
<evidence type="ECO:0000256" key="5">
    <source>
        <dbReference type="SAM" id="Phobius"/>
    </source>
</evidence>
<dbReference type="SUPFAM" id="SSF48452">
    <property type="entry name" value="TPR-like"/>
    <property type="match status" value="1"/>
</dbReference>
<keyword evidence="5" id="KW-1133">Transmembrane helix</keyword>
<evidence type="ECO:0000256" key="4">
    <source>
        <dbReference type="SAM" id="Coils"/>
    </source>
</evidence>
<feature type="transmembrane region" description="Helical" evidence="5">
    <location>
        <begin position="120"/>
        <end position="140"/>
    </location>
</feature>
<dbReference type="PANTHER" id="PTHR45586">
    <property type="entry name" value="TPR REPEAT-CONTAINING PROTEIN PA4667"/>
    <property type="match status" value="1"/>
</dbReference>
<feature type="coiled-coil region" evidence="4">
    <location>
        <begin position="157"/>
        <end position="191"/>
    </location>
</feature>
<dbReference type="OrthoDB" id="9791784at2"/>
<dbReference type="InterPro" id="IPR019734">
    <property type="entry name" value="TPR_rpt"/>
</dbReference>
<dbReference type="InterPro" id="IPR051012">
    <property type="entry name" value="CellSynth/LPSAsmb/PSIAsmb"/>
</dbReference>
<sequence length="333" mass="38941">MIDFYSEIQGIKPINIKDLQLKYKANDDVIKSIILYNKAIAEIKANNVEEAIKDLKKSLSFNKGFPEATKLLGLCYIYNKEYRKARKLFKSMIKNGIYKDIANKYLNVLGNQPKVNVKKVVVVLSIITLCFGVSYGFILISKTMNKPYVKVANSDKVNDLKKDKEKIYSQLNNAKEELDKTKSELEYYKSKYEILLKLNEIEQYYKDGDYEKAASSLVEMKNIKLDKELKLKFNRLYSDIRLKGLWIIYNEGNKLYKKGKYKEALPKLKLAYELGADNDIMPWLTYQIGKCYKEIKDDSNALIFFKKVVDNYPNSRYAYNCKKLIEQMMSKNR</sequence>
<evidence type="ECO:0000256" key="3">
    <source>
        <dbReference type="PROSITE-ProRule" id="PRU00339"/>
    </source>
</evidence>
<evidence type="ECO:0000313" key="6">
    <source>
        <dbReference type="EMBL" id="SEG00941.1"/>
    </source>
</evidence>
<dbReference type="SMART" id="SM00028">
    <property type="entry name" value="TPR"/>
    <property type="match status" value="4"/>
</dbReference>
<evidence type="ECO:0000256" key="2">
    <source>
        <dbReference type="ARBA" id="ARBA00022803"/>
    </source>
</evidence>
<dbReference type="EMBL" id="FNUK01000021">
    <property type="protein sequence ID" value="SEG00941.1"/>
    <property type="molecule type" value="Genomic_DNA"/>
</dbReference>
<keyword evidence="1" id="KW-0677">Repeat</keyword>
<dbReference type="Gene3D" id="1.25.40.10">
    <property type="entry name" value="Tetratricopeptide repeat domain"/>
    <property type="match status" value="2"/>
</dbReference>
<organism evidence="6 7">
    <name type="scientific">Caloramator fervidus</name>
    <dbReference type="NCBI Taxonomy" id="29344"/>
    <lineage>
        <taxon>Bacteria</taxon>
        <taxon>Bacillati</taxon>
        <taxon>Bacillota</taxon>
        <taxon>Clostridia</taxon>
        <taxon>Eubacteriales</taxon>
        <taxon>Clostridiaceae</taxon>
        <taxon>Caloramator</taxon>
    </lineage>
</organism>
<dbReference type="InterPro" id="IPR011990">
    <property type="entry name" value="TPR-like_helical_dom_sf"/>
</dbReference>
<name>A0A1H5WNL6_9CLOT</name>
<dbReference type="AlphaFoldDB" id="A0A1H5WNL6"/>